<gene>
    <name evidence="1" type="ORF">V8G54_028774</name>
</gene>
<reference evidence="1 2" key="1">
    <citation type="journal article" date="2023" name="Life. Sci Alliance">
        <title>Evolutionary insights into 3D genome organization and epigenetic landscape of Vigna mungo.</title>
        <authorList>
            <person name="Junaid A."/>
            <person name="Singh B."/>
            <person name="Bhatia S."/>
        </authorList>
    </citation>
    <scope>NUCLEOTIDE SEQUENCE [LARGE SCALE GENOMIC DNA]</scope>
    <source>
        <strain evidence="1">Urdbean</strain>
    </source>
</reference>
<accession>A0AAQ3MTE4</accession>
<protein>
    <submittedName>
        <fullName evidence="1">Uncharacterized protein</fullName>
    </submittedName>
</protein>
<name>A0AAQ3MTE4_VIGMU</name>
<sequence>MFKKLPTSQSIKTTTPMTKNLELQLHTTPIKHSMQCNAEERFLKVGTNFQSYREQVALGLGGASFQARYNEAILKLLTNMQASTRTESLFTHKKTQNYIPN</sequence>
<proteinExistence type="predicted"/>
<dbReference type="Proteomes" id="UP001374535">
    <property type="component" value="Chromosome 9"/>
</dbReference>
<evidence type="ECO:0000313" key="2">
    <source>
        <dbReference type="Proteomes" id="UP001374535"/>
    </source>
</evidence>
<evidence type="ECO:0000313" key="1">
    <source>
        <dbReference type="EMBL" id="WVY96623.1"/>
    </source>
</evidence>
<dbReference type="AlphaFoldDB" id="A0AAQ3MTE4"/>
<dbReference type="EMBL" id="CP144692">
    <property type="protein sequence ID" value="WVY96623.1"/>
    <property type="molecule type" value="Genomic_DNA"/>
</dbReference>
<organism evidence="1 2">
    <name type="scientific">Vigna mungo</name>
    <name type="common">Black gram</name>
    <name type="synonym">Phaseolus mungo</name>
    <dbReference type="NCBI Taxonomy" id="3915"/>
    <lineage>
        <taxon>Eukaryota</taxon>
        <taxon>Viridiplantae</taxon>
        <taxon>Streptophyta</taxon>
        <taxon>Embryophyta</taxon>
        <taxon>Tracheophyta</taxon>
        <taxon>Spermatophyta</taxon>
        <taxon>Magnoliopsida</taxon>
        <taxon>eudicotyledons</taxon>
        <taxon>Gunneridae</taxon>
        <taxon>Pentapetalae</taxon>
        <taxon>rosids</taxon>
        <taxon>fabids</taxon>
        <taxon>Fabales</taxon>
        <taxon>Fabaceae</taxon>
        <taxon>Papilionoideae</taxon>
        <taxon>50 kb inversion clade</taxon>
        <taxon>NPAAA clade</taxon>
        <taxon>indigoferoid/millettioid clade</taxon>
        <taxon>Phaseoleae</taxon>
        <taxon>Vigna</taxon>
    </lineage>
</organism>
<keyword evidence="2" id="KW-1185">Reference proteome</keyword>